<accession>A0AAD5SBZ1</accession>
<dbReference type="Proteomes" id="UP001212841">
    <property type="component" value="Unassembled WGS sequence"/>
</dbReference>
<reference evidence="2" key="1">
    <citation type="submission" date="2020-05" db="EMBL/GenBank/DDBJ databases">
        <title>Phylogenomic resolution of chytrid fungi.</title>
        <authorList>
            <person name="Stajich J.E."/>
            <person name="Amses K."/>
            <person name="Simmons R."/>
            <person name="Seto K."/>
            <person name="Myers J."/>
            <person name="Bonds A."/>
            <person name="Quandt C.A."/>
            <person name="Barry K."/>
            <person name="Liu P."/>
            <person name="Grigoriev I."/>
            <person name="Longcore J.E."/>
            <person name="James T.Y."/>
        </authorList>
    </citation>
    <scope>NUCLEOTIDE SEQUENCE</scope>
    <source>
        <strain evidence="2">JEL0318</strain>
    </source>
</reference>
<evidence type="ECO:0000313" key="2">
    <source>
        <dbReference type="EMBL" id="KAJ3049551.1"/>
    </source>
</evidence>
<dbReference type="InterPro" id="IPR037688">
    <property type="entry name" value="ZBBX"/>
</dbReference>
<sequence length="448" mass="47913">MPLDTTAKPLSSVVSVSLQDRKLGGSASGVTKKKQLSEIEKLELDNQRMEERLSALKDSLAKQKEKRVTSSRESLWRGGEARNGSLGAYAQEVLAKKRQAVKAKRASFSGAGAEADQLRKGLENSLKGHVGTADELRRQGPPPPSQAAPTSPERIQPQPPGGTQPSARPPRLWRVPSSLDHSSPSLASSLSASSPDLHTPSSSVPQRASARRVSYAPGFTGPAPQRDDNGYVDIPPAIPTDARDQLFNAAEEGRSDDVVVTSPVPPTASASSGSQADLRESRQTEASGKNTLLDGSFDEVASHKEFVEALEEWRRSRGIESRRQSIAGGSRRPSMVPSPAPAPTSDFYSQFTGEKAPTPQPPSPIRRPSMLPDFLQDERAATTARRGSAAAFLMNTLSRENRSSSETSVLPVVSDMRLREQVGMQRPRSGSLANLGKSLSSLGSSLGQ</sequence>
<proteinExistence type="predicted"/>
<feature type="region of interest" description="Disordered" evidence="1">
    <location>
        <begin position="420"/>
        <end position="448"/>
    </location>
</feature>
<feature type="compositionally biased region" description="Low complexity" evidence="1">
    <location>
        <begin position="177"/>
        <end position="198"/>
    </location>
</feature>
<dbReference type="PANTHER" id="PTHR28634">
    <property type="entry name" value="ZINC FINGER B-BOX DOMAIN-CONTAINING PROTEIN 1"/>
    <property type="match status" value="1"/>
</dbReference>
<name>A0AAD5SBZ1_9FUNG</name>
<protein>
    <submittedName>
        <fullName evidence="2">Uncharacterized protein</fullName>
    </submittedName>
</protein>
<keyword evidence="3" id="KW-1185">Reference proteome</keyword>
<feature type="compositionally biased region" description="Low complexity" evidence="1">
    <location>
        <begin position="429"/>
        <end position="448"/>
    </location>
</feature>
<feature type="compositionally biased region" description="Basic and acidic residues" evidence="1">
    <location>
        <begin position="57"/>
        <end position="70"/>
    </location>
</feature>
<feature type="region of interest" description="Disordered" evidence="1">
    <location>
        <begin position="57"/>
        <end position="83"/>
    </location>
</feature>
<evidence type="ECO:0000256" key="1">
    <source>
        <dbReference type="SAM" id="MobiDB-lite"/>
    </source>
</evidence>
<evidence type="ECO:0000313" key="3">
    <source>
        <dbReference type="Proteomes" id="UP001212841"/>
    </source>
</evidence>
<gene>
    <name evidence="2" type="ORF">HK097_009468</name>
</gene>
<dbReference type="EMBL" id="JADGJD010000628">
    <property type="protein sequence ID" value="KAJ3049551.1"/>
    <property type="molecule type" value="Genomic_DNA"/>
</dbReference>
<feature type="compositionally biased region" description="Low complexity" evidence="1">
    <location>
        <begin position="258"/>
        <end position="272"/>
    </location>
</feature>
<comment type="caution">
    <text evidence="2">The sequence shown here is derived from an EMBL/GenBank/DDBJ whole genome shotgun (WGS) entry which is preliminary data.</text>
</comment>
<dbReference type="PANTHER" id="PTHR28634:SF1">
    <property type="entry name" value="ZINC FINGER B-BOX DOMAIN-CONTAINING PROTEIN 1"/>
    <property type="match status" value="1"/>
</dbReference>
<organism evidence="2 3">
    <name type="scientific">Rhizophlyctis rosea</name>
    <dbReference type="NCBI Taxonomy" id="64517"/>
    <lineage>
        <taxon>Eukaryota</taxon>
        <taxon>Fungi</taxon>
        <taxon>Fungi incertae sedis</taxon>
        <taxon>Chytridiomycota</taxon>
        <taxon>Chytridiomycota incertae sedis</taxon>
        <taxon>Chytridiomycetes</taxon>
        <taxon>Rhizophlyctidales</taxon>
        <taxon>Rhizophlyctidaceae</taxon>
        <taxon>Rhizophlyctis</taxon>
    </lineage>
</organism>
<dbReference type="AlphaFoldDB" id="A0AAD5SBZ1"/>
<feature type="non-terminal residue" evidence="2">
    <location>
        <position position="448"/>
    </location>
</feature>
<feature type="compositionally biased region" description="Basic and acidic residues" evidence="1">
    <location>
        <begin position="312"/>
        <end position="323"/>
    </location>
</feature>
<feature type="region of interest" description="Disordered" evidence="1">
    <location>
        <begin position="312"/>
        <end position="370"/>
    </location>
</feature>
<feature type="region of interest" description="Disordered" evidence="1">
    <location>
        <begin position="99"/>
        <end position="295"/>
    </location>
</feature>